<dbReference type="AlphaFoldDB" id="A0A1P8K4C2"/>
<organism evidence="3 4">
    <name type="scientific">Rhodoferax koreensis</name>
    <dbReference type="NCBI Taxonomy" id="1842727"/>
    <lineage>
        <taxon>Bacteria</taxon>
        <taxon>Pseudomonadati</taxon>
        <taxon>Pseudomonadota</taxon>
        <taxon>Betaproteobacteria</taxon>
        <taxon>Burkholderiales</taxon>
        <taxon>Comamonadaceae</taxon>
        <taxon>Rhodoferax</taxon>
    </lineage>
</organism>
<dbReference type="SUPFAM" id="SSF52151">
    <property type="entry name" value="FabD/lysophospholipase-like"/>
    <property type="match status" value="1"/>
</dbReference>
<dbReference type="KEGG" id="rhy:RD110_21115"/>
<feature type="domain" description="PNPLA" evidence="2">
    <location>
        <begin position="1"/>
        <end position="227"/>
    </location>
</feature>
<proteinExistence type="predicted"/>
<keyword evidence="1" id="KW-0443">Lipid metabolism</keyword>
<evidence type="ECO:0000259" key="2">
    <source>
        <dbReference type="Pfam" id="PF01734"/>
    </source>
</evidence>
<dbReference type="STRING" id="1842727.RD110_21115"/>
<keyword evidence="4" id="KW-1185">Reference proteome</keyword>
<sequence>MVFAGGGMRFGIYLGMYAAACDAGRKPDVLLASCGGALAAAIVQGLPDDARRKAWLASPAMHAFWRDLQPGPQAGIARLVVRATRRRFARQRAPRVPDLFGDYLFEAPMHLPLPSGAAADAPAVAVIGGRLLFGEAEVGRPRGGRPLFEETVFGDARTAALLQGMASPFAAPCWGDHAVAGTVAADVAMPLDVACRLSIADFFYFRCVAHAGRHYIGGVVDLFPIEVARRLADEVVMEFKQPFDQGLSIPAWRAVLGLDGNQRLRHVHAQQVAAWIDSSDIRSVLARQQVHRRIDWHRNRVGLAVPPDPATYARHIEDQWQYGYARAAEALRRPAGDARAMRKVDRFNQGQPCAY</sequence>
<protein>
    <recommendedName>
        <fullName evidence="2">PNPLA domain-containing protein</fullName>
    </recommendedName>
</protein>
<dbReference type="GO" id="GO:0006629">
    <property type="term" value="P:lipid metabolic process"/>
    <property type="evidence" value="ECO:0007669"/>
    <property type="project" value="UniProtKB-KW"/>
</dbReference>
<dbReference type="InterPro" id="IPR002641">
    <property type="entry name" value="PNPLA_dom"/>
</dbReference>
<dbReference type="Proteomes" id="UP000186609">
    <property type="component" value="Chromosome"/>
</dbReference>
<evidence type="ECO:0000313" key="3">
    <source>
        <dbReference type="EMBL" id="APW40846.1"/>
    </source>
</evidence>
<reference evidence="3 4" key="1">
    <citation type="submission" date="2017-01" db="EMBL/GenBank/DDBJ databases">
        <authorList>
            <person name="Mah S.A."/>
            <person name="Swanson W.J."/>
            <person name="Moy G.W."/>
            <person name="Vacquier V.D."/>
        </authorList>
    </citation>
    <scope>NUCLEOTIDE SEQUENCE [LARGE SCALE GENOMIC DNA]</scope>
    <source>
        <strain evidence="3 4">DCY110</strain>
    </source>
</reference>
<dbReference type="EMBL" id="CP019236">
    <property type="protein sequence ID" value="APW40846.1"/>
    <property type="molecule type" value="Genomic_DNA"/>
</dbReference>
<gene>
    <name evidence="3" type="ORF">RD110_21115</name>
</gene>
<dbReference type="InterPro" id="IPR016035">
    <property type="entry name" value="Acyl_Trfase/lysoPLipase"/>
</dbReference>
<accession>A0A1P8K4C2</accession>
<evidence type="ECO:0000313" key="4">
    <source>
        <dbReference type="Proteomes" id="UP000186609"/>
    </source>
</evidence>
<dbReference type="Pfam" id="PF01734">
    <property type="entry name" value="Patatin"/>
    <property type="match status" value="1"/>
</dbReference>
<name>A0A1P8K4C2_9BURK</name>
<evidence type="ECO:0000256" key="1">
    <source>
        <dbReference type="ARBA" id="ARBA00023098"/>
    </source>
</evidence>